<dbReference type="EMBL" id="LS398547">
    <property type="protein sequence ID" value="SPR11795.1"/>
    <property type="molecule type" value="Genomic_DNA"/>
</dbReference>
<evidence type="ECO:0000313" key="2">
    <source>
        <dbReference type="Proteomes" id="UP000244960"/>
    </source>
</evidence>
<organism evidence="1 2">
    <name type="scientific">Orientia tsutsugamushi</name>
    <name type="common">Rickettsia tsutsugamushi</name>
    <dbReference type="NCBI Taxonomy" id="784"/>
    <lineage>
        <taxon>Bacteria</taxon>
        <taxon>Pseudomonadati</taxon>
        <taxon>Pseudomonadota</taxon>
        <taxon>Alphaproteobacteria</taxon>
        <taxon>Rickettsiales</taxon>
        <taxon>Rickettsiaceae</taxon>
        <taxon>Rickettsieae</taxon>
        <taxon>Orientia</taxon>
    </lineage>
</organism>
<sequence length="178" mass="20222">MLCTVIVSLLHSYFSANPSLYPHYWVSSLLWLTQPSLYHLQSLMFHHLYFEYLLNYVRLIRTSQVVSLIFTNSLTPATPVVENFWIFTSLTSNLLLPTMWLNISASTTSYFRGYHVHHLVSARECFAVYALLLSLPSAAQDSLYGGSSFSFHNWSLTSKINSPFLDAPTMHATSNGCI</sequence>
<evidence type="ECO:0000313" key="1">
    <source>
        <dbReference type="EMBL" id="SPR11795.1"/>
    </source>
</evidence>
<name>A0A2U3RF10_ORITS</name>
<reference evidence="2" key="1">
    <citation type="submission" date="2018-03" db="EMBL/GenBank/DDBJ databases">
        <authorList>
            <person name="Batty M. E."/>
            <person name="Batty M E."/>
        </authorList>
    </citation>
    <scope>NUCLEOTIDE SEQUENCE [LARGE SCALE GENOMIC DNA]</scope>
</reference>
<gene>
    <name evidence="1" type="ORF">UT176_01985</name>
</gene>
<dbReference type="Proteomes" id="UP000244960">
    <property type="component" value="Chromosome I"/>
</dbReference>
<accession>A0A2U3RF10</accession>
<dbReference type="AlphaFoldDB" id="A0A2U3RF10"/>
<proteinExistence type="predicted"/>
<protein>
    <submittedName>
        <fullName evidence="1">Uncharacterized protein</fullName>
    </submittedName>
</protein>